<accession>J4D5M7</accession>
<dbReference type="EMBL" id="AP011946">
    <property type="protein sequence ID" value="BAM39060.1"/>
    <property type="molecule type" value="Genomic_DNA"/>
</dbReference>
<dbReference type="eggNOG" id="ENOG502QWWB">
    <property type="taxonomic scope" value="Eukaryota"/>
</dbReference>
<feature type="compositionally biased region" description="Basic and acidic residues" evidence="2">
    <location>
        <begin position="480"/>
        <end position="510"/>
    </location>
</feature>
<dbReference type="GeneID" id="20713427"/>
<dbReference type="Proteomes" id="UP000003786">
    <property type="component" value="Chromosome 1"/>
</dbReference>
<feature type="region of interest" description="Disordered" evidence="2">
    <location>
        <begin position="859"/>
        <end position="908"/>
    </location>
</feature>
<keyword evidence="1" id="KW-0175">Coiled coil</keyword>
<evidence type="ECO:0000256" key="1">
    <source>
        <dbReference type="SAM" id="Coils"/>
    </source>
</evidence>
<dbReference type="VEuPathDB" id="PiroplasmaDB:TOT_010000523"/>
<evidence type="ECO:0000313" key="4">
    <source>
        <dbReference type="Proteomes" id="UP000003786"/>
    </source>
</evidence>
<dbReference type="RefSeq" id="XP_009689361.1">
    <property type="nucleotide sequence ID" value="XM_009691066.1"/>
</dbReference>
<dbReference type="OrthoDB" id="10446956at2759"/>
<feature type="compositionally biased region" description="Low complexity" evidence="2">
    <location>
        <begin position="591"/>
        <end position="603"/>
    </location>
</feature>
<feature type="compositionally biased region" description="Acidic residues" evidence="2">
    <location>
        <begin position="657"/>
        <end position="666"/>
    </location>
</feature>
<organism evidence="3 4">
    <name type="scientific">Theileria orientalis strain Shintoku</name>
    <dbReference type="NCBI Taxonomy" id="869250"/>
    <lineage>
        <taxon>Eukaryota</taxon>
        <taxon>Sar</taxon>
        <taxon>Alveolata</taxon>
        <taxon>Apicomplexa</taxon>
        <taxon>Aconoidasida</taxon>
        <taxon>Piroplasmida</taxon>
        <taxon>Theileriidae</taxon>
        <taxon>Theileria</taxon>
    </lineage>
</organism>
<protein>
    <submittedName>
        <fullName evidence="3">Uncharacterized protein</fullName>
    </submittedName>
</protein>
<feature type="compositionally biased region" description="Basic residues" evidence="2">
    <location>
        <begin position="572"/>
        <end position="582"/>
    </location>
</feature>
<dbReference type="KEGG" id="tot:TOT_010000523"/>
<feature type="region of interest" description="Disordered" evidence="2">
    <location>
        <begin position="650"/>
        <end position="717"/>
    </location>
</feature>
<evidence type="ECO:0000256" key="2">
    <source>
        <dbReference type="SAM" id="MobiDB-lite"/>
    </source>
</evidence>
<gene>
    <name evidence="3" type="ORF">TOT_010000523</name>
</gene>
<proteinExistence type="predicted"/>
<feature type="coiled-coil region" evidence="1">
    <location>
        <begin position="174"/>
        <end position="201"/>
    </location>
</feature>
<feature type="compositionally biased region" description="Polar residues" evidence="2">
    <location>
        <begin position="863"/>
        <end position="884"/>
    </location>
</feature>
<dbReference type="AlphaFoldDB" id="J4D5M7"/>
<feature type="compositionally biased region" description="Polar residues" evidence="2">
    <location>
        <begin position="895"/>
        <end position="907"/>
    </location>
</feature>
<feature type="compositionally biased region" description="Acidic residues" evidence="2">
    <location>
        <begin position="465"/>
        <end position="479"/>
    </location>
</feature>
<keyword evidence="4" id="KW-1185">Reference proteome</keyword>
<feature type="region of interest" description="Disordered" evidence="2">
    <location>
        <begin position="436"/>
        <end position="613"/>
    </location>
</feature>
<feature type="compositionally biased region" description="Low complexity" evidence="2">
    <location>
        <begin position="362"/>
        <end position="374"/>
    </location>
</feature>
<name>J4D5M7_THEOR</name>
<dbReference type="OMA" id="YLKHEST"/>
<evidence type="ECO:0000313" key="3">
    <source>
        <dbReference type="EMBL" id="BAM39060.1"/>
    </source>
</evidence>
<reference evidence="3 4" key="1">
    <citation type="journal article" date="2012" name="MBio">
        <title>Comparative genome analysis of three eukaryotic parasites with differing abilities to transform leukocytes reveals key mediators of Theileria-induced leukocyte transformation.</title>
        <authorList>
            <person name="Hayashida K."/>
            <person name="Hara Y."/>
            <person name="Abe T."/>
            <person name="Yamasaki C."/>
            <person name="Toyoda A."/>
            <person name="Kosuge T."/>
            <person name="Suzuki Y."/>
            <person name="Sato Y."/>
            <person name="Kawashima S."/>
            <person name="Katayama T."/>
            <person name="Wakaguri H."/>
            <person name="Inoue N."/>
            <person name="Homma K."/>
            <person name="Tada-Umezaki M."/>
            <person name="Yagi Y."/>
            <person name="Fujii Y."/>
            <person name="Habara T."/>
            <person name="Kanehisa M."/>
            <person name="Watanabe H."/>
            <person name="Ito K."/>
            <person name="Gojobori T."/>
            <person name="Sugawara H."/>
            <person name="Imanishi T."/>
            <person name="Weir W."/>
            <person name="Gardner M."/>
            <person name="Pain A."/>
            <person name="Shiels B."/>
            <person name="Hattori M."/>
            <person name="Nene V."/>
            <person name="Sugimoto C."/>
        </authorList>
    </citation>
    <scope>NUCLEOTIDE SEQUENCE [LARGE SCALE GENOMIC DNA]</scope>
    <source>
        <strain evidence="3 4">Shintoku</strain>
    </source>
</reference>
<feature type="region of interest" description="Disordered" evidence="2">
    <location>
        <begin position="362"/>
        <end position="381"/>
    </location>
</feature>
<sequence>MFIILKPWKSQFRRHRERDAGVQKVQIEMNKILRSDKYIAINWKYKNRHKIVKKMKLNQVKIGVFIALLATLIHMVGADSTDYTKIKDDMKLKSSKSLEGQRSVLAKINKVSEILTTEGERSLSDFKSYVGRLIPYLSQPTSEPFIDNIQEYINSKTGDRQQIIKVISDIKMYQKRAEKEIANSEKRYNKLLQHLSKSNENDKSINHAKSQYKGLALAKDRLLEINQRIAEFGPIVTEKIEHLALANKKLDVYKLFLEMLKRTRGIVVESRKAYVGSFSTKDKILDSSNRMDSLVKRAKLVKGDSKNKSIYKAETEKLNSLWDELNKLKNNILTNSKSAAKTLEHMNSTVIKGEGYEKSIIDEGSSGSKSSSDSANSSKGVDTLSRAFLRAKETYNKLTKLQKSTAEDVATMEKYNKETAELLKKGNSLVGEMEGISKKRSSMAKKTLNLSTPQDLREMVGMDDVASDDSDSSSESETEESAKDAKKTEDADKDRTKTHDSLDRKADLSKRATKRKTRKQLDEIRNKAIGSYLDDIALSDEGSGSKNSEASDSDNSYDSDASTETSLTGKITKSKKDPKSRKPTINSRGASSDITSESSESSSPVNDKKNDKGLIDRGFNFLKKFAAVPQTFFETADSLSAVPSSEDVYYDARESIQDTEDSDTGVDSDVTPKAHIPTGRSRNHRTPGPPSYNQTGDPLKPSHVRAASAGSQGIRYSAGDAPIDLRQDEEEDYKRAVKESVVMDLERKAKEAFDSNQILNLSEAGSKGQQDLFKLVRLSYELKKQFELVKDEFKSSFQFNQKEILKNTLKDLLHQYLSGVCSAALEMTRPRNFQMFTSNSGGLFAAGTVQASAGANPNRAYATPNSQPGNRRVSVRTSGMQGNPVTGRRVATKRSYGQMSGSESNGDYGSFTPGRANAPRVAVVTTQQTGPQPQQPQQVAQGVPRAAPKYVSQQVQMTPRPVPAQRRNIRAPMASEFQAVQPLAQGPFTVKIECKNQNDLSNVTDIAIIEALKENTS</sequence>